<dbReference type="AlphaFoldDB" id="A0A085NBV5"/>
<sequence length="73" mass="8226">MWNRGTFRISILRNEFAISTVRGCQPVQPVDSYRIQDNSGVGPIRNSKTLTNPKQRTSVAGEQHSIEVEVKAR</sequence>
<gene>
    <name evidence="2" type="ORF">M514_20817</name>
</gene>
<evidence type="ECO:0000313" key="2">
    <source>
        <dbReference type="EMBL" id="KFD66951.1"/>
    </source>
</evidence>
<dbReference type="EMBL" id="KL367519">
    <property type="protein sequence ID" value="KFD66951.1"/>
    <property type="molecule type" value="Genomic_DNA"/>
</dbReference>
<dbReference type="Proteomes" id="UP000030758">
    <property type="component" value="Unassembled WGS sequence"/>
</dbReference>
<name>A0A085NBV5_9BILA</name>
<reference evidence="2" key="1">
    <citation type="journal article" date="2014" name="Nat. Genet.">
        <title>Genome and transcriptome of the porcine whipworm Trichuris suis.</title>
        <authorList>
            <person name="Jex A.R."/>
            <person name="Nejsum P."/>
            <person name="Schwarz E.M."/>
            <person name="Hu L."/>
            <person name="Young N.D."/>
            <person name="Hall R.S."/>
            <person name="Korhonen P.K."/>
            <person name="Liao S."/>
            <person name="Thamsborg S."/>
            <person name="Xia J."/>
            <person name="Xu P."/>
            <person name="Wang S."/>
            <person name="Scheerlinck J.P."/>
            <person name="Hofmann A."/>
            <person name="Sternberg P.W."/>
            <person name="Wang J."/>
            <person name="Gasser R.B."/>
        </authorList>
    </citation>
    <scope>NUCLEOTIDE SEQUENCE [LARGE SCALE GENOMIC DNA]</scope>
    <source>
        <strain evidence="2">DCEP-RM93F</strain>
    </source>
</reference>
<feature type="compositionally biased region" description="Basic and acidic residues" evidence="1">
    <location>
        <begin position="64"/>
        <end position="73"/>
    </location>
</feature>
<feature type="region of interest" description="Disordered" evidence="1">
    <location>
        <begin position="33"/>
        <end position="73"/>
    </location>
</feature>
<protein>
    <submittedName>
        <fullName evidence="2">Uncharacterized protein</fullName>
    </submittedName>
</protein>
<proteinExistence type="predicted"/>
<organism evidence="2">
    <name type="scientific">Trichuris suis</name>
    <name type="common">pig whipworm</name>
    <dbReference type="NCBI Taxonomy" id="68888"/>
    <lineage>
        <taxon>Eukaryota</taxon>
        <taxon>Metazoa</taxon>
        <taxon>Ecdysozoa</taxon>
        <taxon>Nematoda</taxon>
        <taxon>Enoplea</taxon>
        <taxon>Dorylaimia</taxon>
        <taxon>Trichinellida</taxon>
        <taxon>Trichuridae</taxon>
        <taxon>Trichuris</taxon>
    </lineage>
</organism>
<evidence type="ECO:0000256" key="1">
    <source>
        <dbReference type="SAM" id="MobiDB-lite"/>
    </source>
</evidence>
<accession>A0A085NBV5</accession>
<feature type="compositionally biased region" description="Polar residues" evidence="1">
    <location>
        <begin position="46"/>
        <end position="60"/>
    </location>
</feature>